<evidence type="ECO:0000313" key="1">
    <source>
        <dbReference type="EMBL" id="GMF52659.1"/>
    </source>
</evidence>
<evidence type="ECO:0000313" key="2">
    <source>
        <dbReference type="Proteomes" id="UP001165121"/>
    </source>
</evidence>
<accession>A0A9W6Y5N5</accession>
<keyword evidence="2" id="KW-1185">Reference proteome</keyword>
<protein>
    <submittedName>
        <fullName evidence="1">Unnamed protein product</fullName>
    </submittedName>
</protein>
<dbReference type="AlphaFoldDB" id="A0A9W6Y5N5"/>
<proteinExistence type="predicted"/>
<comment type="caution">
    <text evidence="1">The sequence shown here is derived from an EMBL/GenBank/DDBJ whole genome shotgun (WGS) entry which is preliminary data.</text>
</comment>
<dbReference type="Proteomes" id="UP001165121">
    <property type="component" value="Unassembled WGS sequence"/>
</dbReference>
<name>A0A9W6Y5N5_9STRA</name>
<dbReference type="EMBL" id="BSXT01003118">
    <property type="protein sequence ID" value="GMF52659.1"/>
    <property type="molecule type" value="Genomic_DNA"/>
</dbReference>
<reference evidence="1" key="1">
    <citation type="submission" date="2023-04" db="EMBL/GenBank/DDBJ databases">
        <title>Phytophthora fragariaefolia NBRC 109709.</title>
        <authorList>
            <person name="Ichikawa N."/>
            <person name="Sato H."/>
            <person name="Tonouchi N."/>
        </authorList>
    </citation>
    <scope>NUCLEOTIDE SEQUENCE</scope>
    <source>
        <strain evidence="1">NBRC 109709</strain>
    </source>
</reference>
<organism evidence="1 2">
    <name type="scientific">Phytophthora fragariaefolia</name>
    <dbReference type="NCBI Taxonomy" id="1490495"/>
    <lineage>
        <taxon>Eukaryota</taxon>
        <taxon>Sar</taxon>
        <taxon>Stramenopiles</taxon>
        <taxon>Oomycota</taxon>
        <taxon>Peronosporomycetes</taxon>
        <taxon>Peronosporales</taxon>
        <taxon>Peronosporaceae</taxon>
        <taxon>Phytophthora</taxon>
    </lineage>
</organism>
<sequence length="103" mass="11713">MNSLQTATTTLKNIEDEERTFDAIKKLVSGATFVGKVNREDGTFTDKFVKTLVDDKRFRTKHFDEWVKRDPDGSILSELVGSLTSKNRKALVDLYASRLKELS</sequence>
<dbReference type="OrthoDB" id="109022at2759"/>
<gene>
    <name evidence="1" type="ORF">Pfra01_002160700</name>
</gene>